<dbReference type="Proteomes" id="UP000280834">
    <property type="component" value="Unassembled WGS sequence"/>
</dbReference>
<gene>
    <name evidence="6" type="ORF">BTMF_LOCUS9458</name>
</gene>
<comment type="subcellular location">
    <subcellularLocation>
        <location evidence="1">Membrane</location>
        <topology evidence="1">Multi-pass membrane protein</topology>
    </subcellularLocation>
</comment>
<name>A0A3P7UJQ0_9BILA</name>
<evidence type="ECO:0000256" key="2">
    <source>
        <dbReference type="ARBA" id="ARBA00022692"/>
    </source>
</evidence>
<keyword evidence="7" id="KW-1185">Reference proteome</keyword>
<evidence type="ECO:0000256" key="1">
    <source>
        <dbReference type="ARBA" id="ARBA00004141"/>
    </source>
</evidence>
<dbReference type="AlphaFoldDB" id="A0A3P7UJQ0"/>
<organism evidence="6 7">
    <name type="scientific">Brugia timori</name>
    <dbReference type="NCBI Taxonomy" id="42155"/>
    <lineage>
        <taxon>Eukaryota</taxon>
        <taxon>Metazoa</taxon>
        <taxon>Ecdysozoa</taxon>
        <taxon>Nematoda</taxon>
        <taxon>Chromadorea</taxon>
        <taxon>Rhabditida</taxon>
        <taxon>Spirurina</taxon>
        <taxon>Spiruromorpha</taxon>
        <taxon>Filarioidea</taxon>
        <taxon>Onchocercidae</taxon>
        <taxon>Brugia</taxon>
    </lineage>
</organism>
<proteinExistence type="predicted"/>
<accession>A0A3P7UJQ0</accession>
<dbReference type="InterPro" id="IPR011547">
    <property type="entry name" value="SLC26A/SulP_dom"/>
</dbReference>
<keyword evidence="4" id="KW-0472">Membrane</keyword>
<evidence type="ECO:0000313" key="7">
    <source>
        <dbReference type="Proteomes" id="UP000280834"/>
    </source>
</evidence>
<evidence type="ECO:0000256" key="3">
    <source>
        <dbReference type="ARBA" id="ARBA00022989"/>
    </source>
</evidence>
<dbReference type="GO" id="GO:0055085">
    <property type="term" value="P:transmembrane transport"/>
    <property type="evidence" value="ECO:0007669"/>
    <property type="project" value="InterPro"/>
</dbReference>
<dbReference type="EMBL" id="UZAG01016957">
    <property type="protein sequence ID" value="VDO31999.1"/>
    <property type="molecule type" value="Genomic_DNA"/>
</dbReference>
<keyword evidence="3" id="KW-1133">Transmembrane helix</keyword>
<evidence type="ECO:0000313" key="6">
    <source>
        <dbReference type="EMBL" id="VDO31999.1"/>
    </source>
</evidence>
<feature type="domain" description="SLC26A/SulP transporter" evidence="5">
    <location>
        <begin position="1"/>
        <end position="44"/>
    </location>
</feature>
<dbReference type="InterPro" id="IPR001902">
    <property type="entry name" value="SLC26A/SulP_fam"/>
</dbReference>
<evidence type="ECO:0000259" key="5">
    <source>
        <dbReference type="Pfam" id="PF00916"/>
    </source>
</evidence>
<protein>
    <recommendedName>
        <fullName evidence="5">SLC26A/SulP transporter domain-containing protein</fullName>
    </recommendedName>
</protein>
<dbReference type="Pfam" id="PF00916">
    <property type="entry name" value="Sulfate_transp"/>
    <property type="match status" value="1"/>
</dbReference>
<dbReference type="GO" id="GO:0016020">
    <property type="term" value="C:membrane"/>
    <property type="evidence" value="ECO:0007669"/>
    <property type="project" value="UniProtKB-SubCell"/>
</dbReference>
<keyword evidence="2" id="KW-0812">Transmembrane</keyword>
<sequence length="48" mass="5406">MYTAIFPAFFYILFGTSRHNSLGGFAVLPLMTHSAIQKVMLKDSKLKN</sequence>
<dbReference type="PANTHER" id="PTHR11814">
    <property type="entry name" value="SULFATE TRANSPORTER"/>
    <property type="match status" value="1"/>
</dbReference>
<reference evidence="6 7" key="1">
    <citation type="submission" date="2018-11" db="EMBL/GenBank/DDBJ databases">
        <authorList>
            <consortium name="Pathogen Informatics"/>
        </authorList>
    </citation>
    <scope>NUCLEOTIDE SEQUENCE [LARGE SCALE GENOMIC DNA]</scope>
</reference>
<evidence type="ECO:0000256" key="4">
    <source>
        <dbReference type="ARBA" id="ARBA00023136"/>
    </source>
</evidence>